<dbReference type="PANTHER" id="PTHR46375:SF3">
    <property type="entry name" value="KELCH REPEAT AND BTB DOMAIN-CONTAINING PROTEIN 13"/>
    <property type="match status" value="1"/>
</dbReference>
<dbReference type="Gene3D" id="2.120.10.80">
    <property type="entry name" value="Kelch-type beta propeller"/>
    <property type="match status" value="2"/>
</dbReference>
<dbReference type="RefSeq" id="WP_207987588.1">
    <property type="nucleotide sequence ID" value="NZ_CP071794.1"/>
</dbReference>
<evidence type="ECO:0000313" key="4">
    <source>
        <dbReference type="Proteomes" id="UP000663923"/>
    </source>
</evidence>
<gene>
    <name evidence="3" type="ORF">J4G78_16485</name>
</gene>
<dbReference type="Proteomes" id="UP000663923">
    <property type="component" value="Chromosome"/>
</dbReference>
<evidence type="ECO:0000313" key="3">
    <source>
        <dbReference type="EMBL" id="QTD55764.1"/>
    </source>
</evidence>
<dbReference type="PANTHER" id="PTHR46375">
    <property type="entry name" value="KELCH REPEAT AND BTB DOMAIN-CONTAINING PROTEIN 13-RELATED"/>
    <property type="match status" value="1"/>
</dbReference>
<keyword evidence="4" id="KW-1185">Reference proteome</keyword>
<dbReference type="SMART" id="SM00612">
    <property type="entry name" value="Kelch"/>
    <property type="match status" value="4"/>
</dbReference>
<dbReference type="InterPro" id="IPR052392">
    <property type="entry name" value="Kelch-BTB_domain-containing"/>
</dbReference>
<keyword evidence="1" id="KW-0732">Signal</keyword>
<evidence type="ECO:0000256" key="1">
    <source>
        <dbReference type="SAM" id="SignalP"/>
    </source>
</evidence>
<dbReference type="Gene3D" id="3.20.20.80">
    <property type="entry name" value="Glycosidases"/>
    <property type="match status" value="1"/>
</dbReference>
<organism evidence="3 4">
    <name type="scientific">Parasphingorhabdus cellanae</name>
    <dbReference type="NCBI Taxonomy" id="2806553"/>
    <lineage>
        <taxon>Bacteria</taxon>
        <taxon>Pseudomonadati</taxon>
        <taxon>Pseudomonadota</taxon>
        <taxon>Alphaproteobacteria</taxon>
        <taxon>Sphingomonadales</taxon>
        <taxon>Sphingomonadaceae</taxon>
        <taxon>Parasphingorhabdus</taxon>
    </lineage>
</organism>
<dbReference type="Pfam" id="PF24681">
    <property type="entry name" value="Kelch_KLHDC2_KLHL20_DRC7"/>
    <property type="match status" value="1"/>
</dbReference>
<dbReference type="InterPro" id="IPR015915">
    <property type="entry name" value="Kelch-typ_b-propeller"/>
</dbReference>
<dbReference type="Gene3D" id="2.60.40.10">
    <property type="entry name" value="Immunoglobulins"/>
    <property type="match status" value="1"/>
</dbReference>
<feature type="chain" id="PRO_5046916835" evidence="1">
    <location>
        <begin position="26"/>
        <end position="933"/>
    </location>
</feature>
<dbReference type="Pfam" id="PF16586">
    <property type="entry name" value="DUF5060"/>
    <property type="match status" value="1"/>
</dbReference>
<dbReference type="SUPFAM" id="SSF117281">
    <property type="entry name" value="Kelch motif"/>
    <property type="match status" value="1"/>
</dbReference>
<protein>
    <submittedName>
        <fullName evidence="3">DUF5060 domain-containing protein</fullName>
    </submittedName>
</protein>
<accession>A0ABX7T2I7</accession>
<name>A0ABX7T2I7_9SPHN</name>
<dbReference type="InterPro" id="IPR013783">
    <property type="entry name" value="Ig-like_fold"/>
</dbReference>
<evidence type="ECO:0000259" key="2">
    <source>
        <dbReference type="Pfam" id="PF16586"/>
    </source>
</evidence>
<dbReference type="EMBL" id="CP071794">
    <property type="protein sequence ID" value="QTD55764.1"/>
    <property type="molecule type" value="Genomic_DNA"/>
</dbReference>
<sequence>MTTSANVRTAILILCAALLSNCVSVEDGIDTKGWQTVLARGTPTARHEAALIAYKNKLYLIGGRRINPVDVYDPVTNRWTAKSVPPLEIHHFQAVVYDDAIYIMGAMTGGWPNETPLDRVMLYYPEQDRFEYGPTIPPARRRGGAGVAVHDNKFYMIGGITNGHMDGYVPWLDEFDPATGQWRVLPDAPQARDHFQAVVSDGKLYAFAGRRTEHAKKLGFEQTISIGDVYDFAAGTWAPMHTRRAIPTERAGNMALSWNGQIIIGGGESGSQEEAHDEVQAFDPVTGQWRAWPSLNRGRHGSGFAAIGDHIYTASGSGNRGGEPELTSLERLRLSPTLNQSPRIAVTKQAQPAVMQWHKFQLSFAGPETSETSADNPFTDYRLTVTFTHGGKSRVVRGFYAADGNAAETGAESGNIWKVRFSPDELGEWQWQARLAKGKNLAINRDPSAGETIALTNSSGSFMVTPSDKAAPDFRNADRGLLVADTGYFRFAQSGEYWIKGGTNSPENLLGYTDFDDTYRMADNARDGESDAGGGIHTFAPHRKDWQPGDPSWRGGKGKALIGAINYLADQRMNAAYFLTLNILGDGKDVWPYRDPNDFTRFDASKFDQWEIVFDHMQAKGILLHLVTQETENELMLDGGDTGVERKLYLAELIARFGHHNALVWNLGEENGPVHWRPEGQNDDQRRQMIRYLKSADPYQHPVLLHTHSEAADKDAIAGPLLGEPGLDGLSFQVSERTMVNAEMQKWRSLAAAEGREWLITMDEIGKWDTGALPDSLDPTNHQSLRRHALWGHLLGGGAGVEWYFGAKYPANDLSSEDWRLRESLWKQTAVALDFFRDHLPYWDMQPCNGMVDRKDVYCLGKANQIYALYLPDGGTAIVDTGEEAASYAVSYHDPVSGNVFQGKSKTMIAGGELKLTAPTQLRGKDWVALVQF</sequence>
<feature type="signal peptide" evidence="1">
    <location>
        <begin position="1"/>
        <end position="25"/>
    </location>
</feature>
<dbReference type="InterPro" id="IPR032260">
    <property type="entry name" value="DUF5060"/>
</dbReference>
<proteinExistence type="predicted"/>
<reference evidence="3 4" key="1">
    <citation type="submission" date="2021-03" db="EMBL/GenBank/DDBJ databases">
        <title>Complete genome of Parasphingorhabdus_sp.JHSY0214.</title>
        <authorList>
            <person name="Yoo J.H."/>
            <person name="Bae J.W."/>
        </authorList>
    </citation>
    <scope>NUCLEOTIDE SEQUENCE [LARGE SCALE GENOMIC DNA]</scope>
    <source>
        <strain evidence="3 4">JHSY0214</strain>
    </source>
</reference>
<feature type="domain" description="DUF5060" evidence="2">
    <location>
        <begin position="354"/>
        <end position="434"/>
    </location>
</feature>
<dbReference type="InterPro" id="IPR006652">
    <property type="entry name" value="Kelch_1"/>
</dbReference>